<comment type="caution">
    <text evidence="9">The sequence shown here is derived from an EMBL/GenBank/DDBJ whole genome shotgun (WGS) entry which is preliminary data.</text>
</comment>
<dbReference type="InterPro" id="IPR035906">
    <property type="entry name" value="MetI-like_sf"/>
</dbReference>
<keyword evidence="6 7" id="KW-0472">Membrane</keyword>
<keyword evidence="5 7" id="KW-1133">Transmembrane helix</keyword>
<reference evidence="9 10" key="1">
    <citation type="submission" date="2024-09" db="EMBL/GenBank/DDBJ databases">
        <authorList>
            <person name="Sun Q."/>
            <person name="Mori K."/>
        </authorList>
    </citation>
    <scope>NUCLEOTIDE SEQUENCE [LARGE SCALE GENOMIC DNA]</scope>
    <source>
        <strain evidence="9 10">JCM 3143</strain>
    </source>
</reference>
<evidence type="ECO:0000256" key="1">
    <source>
        <dbReference type="ARBA" id="ARBA00004651"/>
    </source>
</evidence>
<dbReference type="EMBL" id="JBHMBW010000108">
    <property type="protein sequence ID" value="MFB9631650.1"/>
    <property type="molecule type" value="Genomic_DNA"/>
</dbReference>
<evidence type="ECO:0000256" key="4">
    <source>
        <dbReference type="ARBA" id="ARBA00022692"/>
    </source>
</evidence>
<dbReference type="PANTHER" id="PTHR43744">
    <property type="entry name" value="ABC TRANSPORTER PERMEASE PROTEIN MG189-RELATED-RELATED"/>
    <property type="match status" value="1"/>
</dbReference>
<dbReference type="RefSeq" id="WP_344994350.1">
    <property type="nucleotide sequence ID" value="NZ_BAAAXV010000008.1"/>
</dbReference>
<protein>
    <submittedName>
        <fullName evidence="9">Carbohydrate ABC transporter permease</fullName>
    </submittedName>
</protein>
<feature type="transmembrane region" description="Helical" evidence="7">
    <location>
        <begin position="154"/>
        <end position="175"/>
    </location>
</feature>
<keyword evidence="4 7" id="KW-0812">Transmembrane</keyword>
<comment type="subcellular location">
    <subcellularLocation>
        <location evidence="1 7">Cell membrane</location>
        <topology evidence="1 7">Multi-pass membrane protein</topology>
    </subcellularLocation>
</comment>
<feature type="domain" description="ABC transmembrane type-1" evidence="8">
    <location>
        <begin position="86"/>
        <end position="277"/>
    </location>
</feature>
<keyword evidence="2 7" id="KW-0813">Transport</keyword>
<evidence type="ECO:0000313" key="10">
    <source>
        <dbReference type="Proteomes" id="UP001589532"/>
    </source>
</evidence>
<feature type="transmembrane region" description="Helical" evidence="7">
    <location>
        <begin position="85"/>
        <end position="109"/>
    </location>
</feature>
<evidence type="ECO:0000256" key="5">
    <source>
        <dbReference type="ARBA" id="ARBA00022989"/>
    </source>
</evidence>
<gene>
    <name evidence="9" type="ORF">ACFFSA_52065</name>
</gene>
<evidence type="ECO:0000256" key="6">
    <source>
        <dbReference type="ARBA" id="ARBA00023136"/>
    </source>
</evidence>
<dbReference type="CDD" id="cd06261">
    <property type="entry name" value="TM_PBP2"/>
    <property type="match status" value="1"/>
</dbReference>
<feature type="transmembrane region" description="Helical" evidence="7">
    <location>
        <begin position="256"/>
        <end position="277"/>
    </location>
</feature>
<evidence type="ECO:0000256" key="2">
    <source>
        <dbReference type="ARBA" id="ARBA00022448"/>
    </source>
</evidence>
<dbReference type="Pfam" id="PF00528">
    <property type="entry name" value="BPD_transp_1"/>
    <property type="match status" value="1"/>
</dbReference>
<feature type="transmembrane region" description="Helical" evidence="7">
    <location>
        <begin position="196"/>
        <end position="217"/>
    </location>
</feature>
<dbReference type="Gene3D" id="1.10.3720.10">
    <property type="entry name" value="MetI-like"/>
    <property type="match status" value="1"/>
</dbReference>
<dbReference type="PANTHER" id="PTHR43744:SF12">
    <property type="entry name" value="ABC TRANSPORTER PERMEASE PROTEIN MG189-RELATED"/>
    <property type="match status" value="1"/>
</dbReference>
<keyword evidence="10" id="KW-1185">Reference proteome</keyword>
<sequence>MAESTTVPPGDGGRLRRRTSLIICYVALATLALVWLLPIAYSIATSFKSATEIAYSGFSLLPAHWVAENYVTLVEGASSYPVLQWFVNSLVISTSHAALTVVVVALAGYGYTRMRFPGRDALFLTLLGISLFPSVVNLIPSYKIVQTLGWVNSPLAMIIPGLAGVANVFLVRSFMAGVPRELDEAARVDGAGDFRIFAQVILPSIRPVLIVVFLFSFTGSWNDFLWPTIVFNDIERMPITAGLLLLQNMFGDYSKLGQLMASAVLAMIPTTVLFLAAQRYFLSSLNLNAGLKG</sequence>
<proteinExistence type="inferred from homology"/>
<feature type="transmembrane region" description="Helical" evidence="7">
    <location>
        <begin position="121"/>
        <end position="142"/>
    </location>
</feature>
<name>A0ABV5SIY4_9ACTN</name>
<dbReference type="SUPFAM" id="SSF161098">
    <property type="entry name" value="MetI-like"/>
    <property type="match status" value="1"/>
</dbReference>
<evidence type="ECO:0000256" key="7">
    <source>
        <dbReference type="RuleBase" id="RU363032"/>
    </source>
</evidence>
<comment type="similarity">
    <text evidence="7">Belongs to the binding-protein-dependent transport system permease family.</text>
</comment>
<organism evidence="9 10">
    <name type="scientific">Nonomuraea helvata</name>
    <dbReference type="NCBI Taxonomy" id="37484"/>
    <lineage>
        <taxon>Bacteria</taxon>
        <taxon>Bacillati</taxon>
        <taxon>Actinomycetota</taxon>
        <taxon>Actinomycetes</taxon>
        <taxon>Streptosporangiales</taxon>
        <taxon>Streptosporangiaceae</taxon>
        <taxon>Nonomuraea</taxon>
    </lineage>
</organism>
<dbReference type="PROSITE" id="PS50928">
    <property type="entry name" value="ABC_TM1"/>
    <property type="match status" value="1"/>
</dbReference>
<evidence type="ECO:0000256" key="3">
    <source>
        <dbReference type="ARBA" id="ARBA00022475"/>
    </source>
</evidence>
<accession>A0ABV5SIY4</accession>
<evidence type="ECO:0000259" key="8">
    <source>
        <dbReference type="PROSITE" id="PS50928"/>
    </source>
</evidence>
<feature type="transmembrane region" description="Helical" evidence="7">
    <location>
        <begin position="21"/>
        <end position="41"/>
    </location>
</feature>
<dbReference type="Proteomes" id="UP001589532">
    <property type="component" value="Unassembled WGS sequence"/>
</dbReference>
<evidence type="ECO:0000313" key="9">
    <source>
        <dbReference type="EMBL" id="MFB9631650.1"/>
    </source>
</evidence>
<dbReference type="InterPro" id="IPR000515">
    <property type="entry name" value="MetI-like"/>
</dbReference>
<keyword evidence="3" id="KW-1003">Cell membrane</keyword>